<gene>
    <name evidence="9" type="ORF">NX782_23980</name>
</gene>
<feature type="signal peptide" evidence="6">
    <location>
        <begin position="1"/>
        <end position="27"/>
    </location>
</feature>
<feature type="domain" description="Peptidase M16 C-terminal" evidence="8">
    <location>
        <begin position="214"/>
        <end position="395"/>
    </location>
</feature>
<dbReference type="InterPro" id="IPR050626">
    <property type="entry name" value="Peptidase_M16"/>
</dbReference>
<dbReference type="Pfam" id="PF05193">
    <property type="entry name" value="Peptidase_M16_C"/>
    <property type="match status" value="2"/>
</dbReference>
<dbReference type="Proteomes" id="UP001205560">
    <property type="component" value="Unassembled WGS sequence"/>
</dbReference>
<keyword evidence="2" id="KW-0645">Protease</keyword>
<evidence type="ECO:0000256" key="6">
    <source>
        <dbReference type="SAM" id="SignalP"/>
    </source>
</evidence>
<sequence>MTARFVRTALFTAVLLATPLAASVANAAQLDLNAPLPVSPQLKVGKLPNGLTYYIQQNRKPEHKLELRLVVKAGSILEDEDQQGLAHFTEHMAFNGSTHFKKHELVSYLQSIGVKFGADLNAYTSFDETVYVLPVPADRKQDLDKAFQVLQDWAQGLTLNDADIDKERDIVLEELRLGKGAGDRMQKVLMPKMFNGSRYAERLPIGKEDTLRSFKPEALRRFYRDWYRPDLMAVVAVGDIDPAQAETLIKRHFSSLKNPASPRPRTYAQIPPRTGTEALVVTDKEAGPASVLIRYPVTPYSERATIGGYREQLIEGLFAGMLNQRLSELAQLPSPPFMGASSALGRLTPRYRSYNAMAALGEKGATPAIDALVQENERARRFGFTAAELDRVKKSVMRNYERIHNERDNTDSAALAAETIRNFLEGESIPGIENEYRYVTELLPGITLDEINAYARRTIPADSGKLVIYTGPAKLDVPVPTGEQLLAAVSNAERRDVQARDEKAVAARLMEQPPAPGRIVAESRDEQLGTTRLVLSNGVKVILKPTGFRNDQVLMSAARFGGQSLFETRDMYNARYADTIVAAMGLKDFSPLDMRKILAGKAAAVSAGLGNNTDVVAGTAGATEVETMLQMVWLKFAGVRRDEDLYKSFIGKQMELARNRASQPGAAFGDVLVSTLYGDNPRAPRALKPEDFASIDLDRAIDIYRQRFSSAKDLTFIFVGSFDVASIKPLLATYLASLPTPDIPVAYRDLGIRPVKGVVKKEVNSGQDDKSTVSLTFTGAADVTELEELRLSALAEVMNIRIIDVLREKLGLIYGGGMEASMTRIPYAHYTVGVTLPTGPENVDKVLSATFAEIERMRTQGPDQADLDKVKTNWLQTYRKSLQENGYWLAALQTSLTEGTDPATILTFDKEVQKLSVADLQRAAQRYLRPDNYVQVVLNPEKAAQTAQIAAGAQKAPE</sequence>
<keyword evidence="5" id="KW-0482">Metalloprotease</keyword>
<reference evidence="9 10" key="1">
    <citation type="submission" date="2022-08" db="EMBL/GenBank/DDBJ databases">
        <title>Reclassification of Massilia species as members of the genera Telluria, Duganella, Pseudoduganella, Mokoshia gen. nov. and Zemynaea gen. nov. using orthogonal and non-orthogonal genome-based approaches.</title>
        <authorList>
            <person name="Bowman J.P."/>
        </authorList>
    </citation>
    <scope>NUCLEOTIDE SEQUENCE [LARGE SCALE GENOMIC DNA]</scope>
    <source>
        <strain evidence="9 10">LMG 28164</strain>
    </source>
</reference>
<dbReference type="PANTHER" id="PTHR43690:SF34">
    <property type="entry name" value="ZINC PROTEASE PQQL-LIKE"/>
    <property type="match status" value="1"/>
</dbReference>
<dbReference type="InterPro" id="IPR011249">
    <property type="entry name" value="Metalloenz_LuxS/M16"/>
</dbReference>
<keyword evidence="10" id="KW-1185">Reference proteome</keyword>
<evidence type="ECO:0000259" key="7">
    <source>
        <dbReference type="Pfam" id="PF00675"/>
    </source>
</evidence>
<proteinExistence type="inferred from homology"/>
<dbReference type="Gene3D" id="3.30.830.10">
    <property type="entry name" value="Metalloenzyme, LuxS/M16 peptidase-like"/>
    <property type="match status" value="4"/>
</dbReference>
<comment type="similarity">
    <text evidence="1">Belongs to the peptidase M16 family.</text>
</comment>
<protein>
    <submittedName>
        <fullName evidence="9">Insulinase family protein</fullName>
    </submittedName>
</protein>
<evidence type="ECO:0000313" key="9">
    <source>
        <dbReference type="EMBL" id="MCS0592248.1"/>
    </source>
</evidence>
<evidence type="ECO:0000256" key="3">
    <source>
        <dbReference type="ARBA" id="ARBA00022801"/>
    </source>
</evidence>
<evidence type="ECO:0000256" key="2">
    <source>
        <dbReference type="ARBA" id="ARBA00022670"/>
    </source>
</evidence>
<evidence type="ECO:0000313" key="10">
    <source>
        <dbReference type="Proteomes" id="UP001205560"/>
    </source>
</evidence>
<dbReference type="InterPro" id="IPR007863">
    <property type="entry name" value="Peptidase_M16_C"/>
</dbReference>
<keyword evidence="4" id="KW-0862">Zinc</keyword>
<feature type="chain" id="PRO_5045605834" evidence="6">
    <location>
        <begin position="28"/>
        <end position="958"/>
    </location>
</feature>
<evidence type="ECO:0000256" key="1">
    <source>
        <dbReference type="ARBA" id="ARBA00007261"/>
    </source>
</evidence>
<name>A0ABT2ADH0_9BURK</name>
<accession>A0ABT2ADH0</accession>
<feature type="domain" description="Peptidase M16 N-terminal" evidence="7">
    <location>
        <begin position="57"/>
        <end position="176"/>
    </location>
</feature>
<keyword evidence="3" id="KW-0378">Hydrolase</keyword>
<dbReference type="EMBL" id="JANUGX010000039">
    <property type="protein sequence ID" value="MCS0592248.1"/>
    <property type="molecule type" value="Genomic_DNA"/>
</dbReference>
<keyword evidence="6" id="KW-0732">Signal</keyword>
<evidence type="ECO:0000259" key="8">
    <source>
        <dbReference type="Pfam" id="PF05193"/>
    </source>
</evidence>
<evidence type="ECO:0000256" key="4">
    <source>
        <dbReference type="ARBA" id="ARBA00022833"/>
    </source>
</evidence>
<organism evidence="9 10">
    <name type="scientific">Massilia norwichensis</name>
    <dbReference type="NCBI Taxonomy" id="1442366"/>
    <lineage>
        <taxon>Bacteria</taxon>
        <taxon>Pseudomonadati</taxon>
        <taxon>Pseudomonadota</taxon>
        <taxon>Betaproteobacteria</taxon>
        <taxon>Burkholderiales</taxon>
        <taxon>Oxalobacteraceae</taxon>
        <taxon>Telluria group</taxon>
        <taxon>Massilia</taxon>
    </lineage>
</organism>
<dbReference type="Pfam" id="PF00675">
    <property type="entry name" value="Peptidase_M16"/>
    <property type="match status" value="1"/>
</dbReference>
<dbReference type="SUPFAM" id="SSF63411">
    <property type="entry name" value="LuxS/MPP-like metallohydrolase"/>
    <property type="match status" value="4"/>
</dbReference>
<feature type="domain" description="Peptidase M16 C-terminal" evidence="8">
    <location>
        <begin position="695"/>
        <end position="872"/>
    </location>
</feature>
<dbReference type="PANTHER" id="PTHR43690">
    <property type="entry name" value="NARDILYSIN"/>
    <property type="match status" value="1"/>
</dbReference>
<comment type="caution">
    <text evidence="9">The sequence shown here is derived from an EMBL/GenBank/DDBJ whole genome shotgun (WGS) entry which is preliminary data.</text>
</comment>
<evidence type="ECO:0000256" key="5">
    <source>
        <dbReference type="ARBA" id="ARBA00023049"/>
    </source>
</evidence>
<dbReference type="RefSeq" id="WP_258848018.1">
    <property type="nucleotide sequence ID" value="NZ_JANUGX010000039.1"/>
</dbReference>
<dbReference type="InterPro" id="IPR011765">
    <property type="entry name" value="Pept_M16_N"/>
</dbReference>